<name>A0AC61QR97_9BACT</name>
<gene>
    <name evidence="1" type="ORF">E5358_05790</name>
</gene>
<dbReference type="EMBL" id="SRZC01000007">
    <property type="protein sequence ID" value="TGX82846.1"/>
    <property type="molecule type" value="Genomic_DNA"/>
</dbReference>
<evidence type="ECO:0000313" key="2">
    <source>
        <dbReference type="Proteomes" id="UP000308886"/>
    </source>
</evidence>
<reference evidence="1" key="1">
    <citation type="submission" date="2019-04" db="EMBL/GenBank/DDBJ databases">
        <title>Microbes associate with the intestines of laboratory mice.</title>
        <authorList>
            <person name="Navarre W."/>
            <person name="Wong E."/>
            <person name="Huang K."/>
            <person name="Tropini C."/>
            <person name="Ng K."/>
            <person name="Yu B."/>
        </authorList>
    </citation>
    <scope>NUCLEOTIDE SEQUENCE</scope>
    <source>
        <strain evidence="1">NM73_A23</strain>
    </source>
</reference>
<proteinExistence type="predicted"/>
<protein>
    <submittedName>
        <fullName evidence="1">Uncharacterized protein</fullName>
    </submittedName>
</protein>
<dbReference type="Proteomes" id="UP000308886">
    <property type="component" value="Unassembled WGS sequence"/>
</dbReference>
<keyword evidence="2" id="KW-1185">Reference proteome</keyword>
<accession>A0AC61QR97</accession>
<sequence length="113" mass="12431">MKQEKRDDIDTTMLMLIGFGAGALLSTVFFLFLGVFIEAGENETWSLQAVWSGLMSMCISVIIGIITLLYWKLIASKTGVLFPRLNGFKLLLAFASVVPGMALTIGLAYQFIM</sequence>
<comment type="caution">
    <text evidence="1">The sequence shown here is derived from an EMBL/GenBank/DDBJ whole genome shotgun (WGS) entry which is preliminary data.</text>
</comment>
<organism evidence="1 2">
    <name type="scientific">Palleniella muris</name>
    <dbReference type="NCBI Taxonomy" id="3038145"/>
    <lineage>
        <taxon>Bacteria</taxon>
        <taxon>Pseudomonadati</taxon>
        <taxon>Bacteroidota</taxon>
        <taxon>Bacteroidia</taxon>
        <taxon>Bacteroidales</taxon>
        <taxon>Prevotellaceae</taxon>
        <taxon>Palleniella</taxon>
    </lineage>
</organism>
<evidence type="ECO:0000313" key="1">
    <source>
        <dbReference type="EMBL" id="TGX82846.1"/>
    </source>
</evidence>